<dbReference type="PROSITE" id="PS50088">
    <property type="entry name" value="ANK_REPEAT"/>
    <property type="match status" value="2"/>
</dbReference>
<reference evidence="4" key="1">
    <citation type="submission" date="2018-03" db="EMBL/GenBank/DDBJ databases">
        <authorList>
            <person name="Guldener U."/>
        </authorList>
    </citation>
    <scope>NUCLEOTIDE SEQUENCE</scope>
</reference>
<dbReference type="Pfam" id="PF12796">
    <property type="entry name" value="Ank_2"/>
    <property type="match status" value="1"/>
</dbReference>
<evidence type="ECO:0008006" key="6">
    <source>
        <dbReference type="Google" id="ProtNLM"/>
    </source>
</evidence>
<evidence type="ECO:0000256" key="2">
    <source>
        <dbReference type="ARBA" id="ARBA00023043"/>
    </source>
</evidence>
<evidence type="ECO:0000256" key="1">
    <source>
        <dbReference type="ARBA" id="ARBA00022737"/>
    </source>
</evidence>
<dbReference type="PANTHER" id="PTHR24198">
    <property type="entry name" value="ANKYRIN REPEAT AND PROTEIN KINASE DOMAIN-CONTAINING PROTEIN"/>
    <property type="match status" value="1"/>
</dbReference>
<dbReference type="AlphaFoldDB" id="A0AAE8SJV6"/>
<dbReference type="InterPro" id="IPR002110">
    <property type="entry name" value="Ankyrin_rpt"/>
</dbReference>
<organism evidence="4 5">
    <name type="scientific">Fusarium torulosum</name>
    <dbReference type="NCBI Taxonomy" id="33205"/>
    <lineage>
        <taxon>Eukaryota</taxon>
        <taxon>Fungi</taxon>
        <taxon>Dikarya</taxon>
        <taxon>Ascomycota</taxon>
        <taxon>Pezizomycotina</taxon>
        <taxon>Sordariomycetes</taxon>
        <taxon>Hypocreomycetidae</taxon>
        <taxon>Hypocreales</taxon>
        <taxon>Nectriaceae</taxon>
        <taxon>Fusarium</taxon>
    </lineage>
</organism>
<comment type="caution">
    <text evidence="4">The sequence shown here is derived from an EMBL/GenBank/DDBJ whole genome shotgun (WGS) entry which is preliminary data.</text>
</comment>
<name>A0AAE8SJV6_9HYPO</name>
<evidence type="ECO:0000256" key="3">
    <source>
        <dbReference type="PROSITE-ProRule" id="PRU00023"/>
    </source>
</evidence>
<feature type="repeat" description="ANK" evidence="3">
    <location>
        <begin position="37"/>
        <end position="69"/>
    </location>
</feature>
<dbReference type="SMART" id="SM00248">
    <property type="entry name" value="ANK"/>
    <property type="match status" value="4"/>
</dbReference>
<evidence type="ECO:0000313" key="4">
    <source>
        <dbReference type="EMBL" id="SPJ79929.1"/>
    </source>
</evidence>
<dbReference type="InterPro" id="IPR036770">
    <property type="entry name" value="Ankyrin_rpt-contain_sf"/>
</dbReference>
<feature type="repeat" description="ANK" evidence="3">
    <location>
        <begin position="106"/>
        <end position="138"/>
    </location>
</feature>
<dbReference type="PROSITE" id="PS50297">
    <property type="entry name" value="ANK_REP_REGION"/>
    <property type="match status" value="2"/>
</dbReference>
<evidence type="ECO:0000313" key="5">
    <source>
        <dbReference type="Proteomes" id="UP001187734"/>
    </source>
</evidence>
<dbReference type="Proteomes" id="UP001187734">
    <property type="component" value="Unassembled WGS sequence"/>
</dbReference>
<dbReference type="PANTHER" id="PTHR24198:SF195">
    <property type="entry name" value="DEATH DOMAIN-CONTAINING PROTEIN"/>
    <property type="match status" value="1"/>
</dbReference>
<accession>A0AAE8SJV6</accession>
<keyword evidence="1" id="KW-0677">Repeat</keyword>
<sequence>MSGTAKTDRLLHMATAKGDVLPALREELWAINQFDEKGRPPIHWAVVNNNFEGLEQLIQAGADINQRNACGYTPLMASALGGHELMVQKLLEYDECRRWIDKVSDNGKTALHIAIQRPWSKCVWLLLDAGASASKIASDHKTCLHILASSYDSSPQAAVDVFHHLRTRGFNLEASKVWGNTDLESDIERKRHGV</sequence>
<dbReference type="SUPFAM" id="SSF48403">
    <property type="entry name" value="Ankyrin repeat"/>
    <property type="match status" value="1"/>
</dbReference>
<keyword evidence="2 3" id="KW-0040">ANK repeat</keyword>
<dbReference type="Gene3D" id="1.25.40.20">
    <property type="entry name" value="Ankyrin repeat-containing domain"/>
    <property type="match status" value="1"/>
</dbReference>
<gene>
    <name evidence="4" type="ORF">FTOL_08320</name>
</gene>
<keyword evidence="5" id="KW-1185">Reference proteome</keyword>
<proteinExistence type="predicted"/>
<protein>
    <recommendedName>
        <fullName evidence="6">Ankyrin repeat protein</fullName>
    </recommendedName>
</protein>
<dbReference type="EMBL" id="ONZP01000289">
    <property type="protein sequence ID" value="SPJ79929.1"/>
    <property type="molecule type" value="Genomic_DNA"/>
</dbReference>